<dbReference type="Gene3D" id="3.40.50.920">
    <property type="match status" value="1"/>
</dbReference>
<gene>
    <name evidence="1" type="primary">aceE</name>
    <name evidence="1" type="ORF">C41B8_19052</name>
</gene>
<comment type="caution">
    <text evidence="1">The sequence shown here is derived from an EMBL/GenBank/DDBJ whole genome shotgun (WGS) entry which is preliminary data.</text>
</comment>
<sequence>DGSCEAACHLSHCPEIRGQFIPLPYYTLGTDGFGRSDTRPALRDFFEVDRRWVTVTALKALADQGEIPREKVSEAIHKYGISPDKPDPVTV</sequence>
<name>A0A084IFZ3_SALHC</name>
<dbReference type="eggNOG" id="COG2609">
    <property type="taxonomic scope" value="Bacteria"/>
</dbReference>
<reference evidence="1 2" key="1">
    <citation type="submission" date="2013-03" db="EMBL/GenBank/DDBJ databases">
        <title>Salinisphaera hydrothermalis C41B8 Genome Sequencing.</title>
        <authorList>
            <person name="Li C."/>
            <person name="Lai Q."/>
            <person name="Shao Z."/>
        </authorList>
    </citation>
    <scope>NUCLEOTIDE SEQUENCE [LARGE SCALE GENOMIC DNA]</scope>
    <source>
        <strain evidence="1 2">C41B8</strain>
    </source>
</reference>
<evidence type="ECO:0000313" key="1">
    <source>
        <dbReference type="EMBL" id="KEZ75627.1"/>
    </source>
</evidence>
<feature type="non-terminal residue" evidence="1">
    <location>
        <position position="1"/>
    </location>
</feature>
<proteinExistence type="predicted"/>
<dbReference type="SUPFAM" id="SSF52922">
    <property type="entry name" value="TK C-terminal domain-like"/>
    <property type="match status" value="1"/>
</dbReference>
<dbReference type="InterPro" id="IPR009014">
    <property type="entry name" value="Transketo_C/PFOR_II"/>
</dbReference>
<protein>
    <submittedName>
        <fullName evidence="1">Pyruvate dehydrogenase subunit E1</fullName>
    </submittedName>
</protein>
<dbReference type="EMBL" id="APNK01000073">
    <property type="protein sequence ID" value="KEZ75627.1"/>
    <property type="molecule type" value="Genomic_DNA"/>
</dbReference>
<organism evidence="1 2">
    <name type="scientific">Salinisphaera hydrothermalis (strain C41B8)</name>
    <dbReference type="NCBI Taxonomy" id="1304275"/>
    <lineage>
        <taxon>Bacteria</taxon>
        <taxon>Pseudomonadati</taxon>
        <taxon>Pseudomonadota</taxon>
        <taxon>Gammaproteobacteria</taxon>
        <taxon>Salinisphaerales</taxon>
        <taxon>Salinisphaeraceae</taxon>
        <taxon>Salinisphaera</taxon>
    </lineage>
</organism>
<dbReference type="Proteomes" id="UP000028302">
    <property type="component" value="Unassembled WGS sequence"/>
</dbReference>
<dbReference type="AlphaFoldDB" id="A0A084IFZ3"/>
<keyword evidence="1" id="KW-0670">Pyruvate</keyword>
<keyword evidence="2" id="KW-1185">Reference proteome</keyword>
<dbReference type="RefSeq" id="WP_232226130.1">
    <property type="nucleotide sequence ID" value="NZ_APNK01000073.1"/>
</dbReference>
<accession>A0A084IFZ3</accession>
<evidence type="ECO:0000313" key="2">
    <source>
        <dbReference type="Proteomes" id="UP000028302"/>
    </source>
</evidence>